<dbReference type="RefSeq" id="WP_181567734.1">
    <property type="nucleotide sequence ID" value="NZ_CP059322.2"/>
</dbReference>
<evidence type="ECO:0000313" key="2">
    <source>
        <dbReference type="Proteomes" id="UP000510844"/>
    </source>
</evidence>
<proteinExistence type="predicted"/>
<dbReference type="AlphaFoldDB" id="A0A7L6B0N4"/>
<protein>
    <recommendedName>
        <fullName evidence="3">Peptidase MA superfamily protein</fullName>
    </recommendedName>
</protein>
<dbReference type="EMBL" id="CP059322">
    <property type="protein sequence ID" value="QLQ35190.1"/>
    <property type="molecule type" value="Genomic_DNA"/>
</dbReference>
<dbReference type="KEGG" id="mfeu:H1D33_17400"/>
<reference evidence="2" key="1">
    <citation type="submission" date="2020-07" db="EMBL/GenBank/DDBJ databases">
        <title>A new Micromonospora strain with potent antibiotic activity isolated from the microbiome of a mid-Atlantic deep-sea sponge.</title>
        <authorList>
            <person name="Back C.R."/>
            <person name="Stennett H.L."/>
            <person name="Williams S.E."/>
            <person name="Wang L."/>
            <person name="Ojeda Gomez J."/>
            <person name="Abdulle O.M."/>
            <person name="Duffy T."/>
            <person name="Hendry K.R."/>
            <person name="Powell D."/>
            <person name="Stach J.E."/>
            <person name="Essex-Lopresti A.E."/>
            <person name="Willis C.L."/>
            <person name="Curnow P."/>
            <person name="Race P.R."/>
        </authorList>
    </citation>
    <scope>NUCLEOTIDE SEQUENCE [LARGE SCALE GENOMIC DNA]</scope>
    <source>
        <strain evidence="2">28ISP2-46</strain>
    </source>
</reference>
<evidence type="ECO:0008006" key="3">
    <source>
        <dbReference type="Google" id="ProtNLM"/>
    </source>
</evidence>
<accession>A0A7L6B0N4</accession>
<organism evidence="1 2">
    <name type="scientific">Micromonospora robiginosa</name>
    <dbReference type="NCBI Taxonomy" id="2749844"/>
    <lineage>
        <taxon>Bacteria</taxon>
        <taxon>Bacillati</taxon>
        <taxon>Actinomycetota</taxon>
        <taxon>Actinomycetes</taxon>
        <taxon>Micromonosporales</taxon>
        <taxon>Micromonosporaceae</taxon>
        <taxon>Micromonospora</taxon>
    </lineage>
</organism>
<name>A0A7L6B0N4_9ACTN</name>
<evidence type="ECO:0000313" key="1">
    <source>
        <dbReference type="EMBL" id="QLQ35190.1"/>
    </source>
</evidence>
<gene>
    <name evidence="1" type="ORF">H1D33_17400</name>
</gene>
<keyword evidence="2" id="KW-1185">Reference proteome</keyword>
<reference evidence="1 2" key="2">
    <citation type="journal article" date="2021" name="Mar. Drugs">
        <title>A New Micromonospora Strain with Antibiotic Activity Isolated from the Microbiome of a Mid-Atlantic Deep-Sea Sponge.</title>
        <authorList>
            <person name="Back C.R."/>
            <person name="Stennett H.L."/>
            <person name="Williams S.E."/>
            <person name="Wang L."/>
            <person name="Ojeda Gomez J."/>
            <person name="Abdulle O.M."/>
            <person name="Duffy T."/>
            <person name="Neal C."/>
            <person name="Mantell J."/>
            <person name="Jepson M.A."/>
            <person name="Hendry K.R."/>
            <person name="Powell D."/>
            <person name="Stach J.E.M."/>
            <person name="Essex-Lopresti A.E."/>
            <person name="Willis C.L."/>
            <person name="Curnow P."/>
            <person name="Race P.R."/>
        </authorList>
    </citation>
    <scope>NUCLEOTIDE SEQUENCE [LARGE SCALE GENOMIC DNA]</scope>
    <source>
        <strain evidence="1 2">28ISP2-46</strain>
    </source>
</reference>
<dbReference type="Proteomes" id="UP000510844">
    <property type="component" value="Chromosome"/>
</dbReference>
<sequence>MPPPDLLHVRDLVPDALASLTECRSAGAERWPELWRSRYLSRHPDVFRALDGDGEWSDPAAVTTAVAGLRDRVTDLAARAEAVRDLLPAGVADAAGALGWSGEGGPVECVVLVGLRHANGWADDLGGRYALFLAVELLGPEEDVGLLVRHETAHVVHDRRAGIRDWPSHGVANQLFAEGLATQVTAELDPGRPLEAYLWFGRPGHRAWLDECRRRWPEILGRVRADLDAVDPDHHAAYFLMRDSLRRGDLPRRCGYLVGLAAVRRLRERHGLPELAGWSLPRVRAEMATALAGLPAPG</sequence>